<evidence type="ECO:0000313" key="2">
    <source>
        <dbReference type="Proteomes" id="UP001163046"/>
    </source>
</evidence>
<keyword evidence="2" id="KW-1185">Reference proteome</keyword>
<sequence>MEEYLGDSASATNSRIHMKAKLEEHFSDQIIITEINGKPNVVTFRSTVTSILHEFNAQQKYVDPETENLNIIRTASRLIKNDIKLIKTSKFNEIYPLIKTEAETNANFLPKTLKLFLEGIIVEQSDGPAVHDENVPAAAAFHTEQTAHDNLAADANTCLLESSYPTALFDSPLMLRQPQKPLADALWAKLSPDAMSGPAGDVQYVLDGGALLH</sequence>
<dbReference type="EMBL" id="MU826382">
    <property type="protein sequence ID" value="KAJ7377203.1"/>
    <property type="molecule type" value="Genomic_DNA"/>
</dbReference>
<accession>A0A9X0CWR2</accession>
<name>A0A9X0CWR2_9CNID</name>
<reference evidence="1" key="1">
    <citation type="submission" date="2023-01" db="EMBL/GenBank/DDBJ databases">
        <title>Genome assembly of the deep-sea coral Lophelia pertusa.</title>
        <authorList>
            <person name="Herrera S."/>
            <person name="Cordes E."/>
        </authorList>
    </citation>
    <scope>NUCLEOTIDE SEQUENCE</scope>
    <source>
        <strain evidence="1">USNM1676648</strain>
        <tissue evidence="1">Polyp</tissue>
    </source>
</reference>
<comment type="caution">
    <text evidence="1">The sequence shown here is derived from an EMBL/GenBank/DDBJ whole genome shotgun (WGS) entry which is preliminary data.</text>
</comment>
<dbReference type="Proteomes" id="UP001163046">
    <property type="component" value="Unassembled WGS sequence"/>
</dbReference>
<dbReference type="OrthoDB" id="5981017at2759"/>
<evidence type="ECO:0000313" key="1">
    <source>
        <dbReference type="EMBL" id="KAJ7377203.1"/>
    </source>
</evidence>
<gene>
    <name evidence="1" type="ORF">OS493_030403</name>
</gene>
<proteinExistence type="predicted"/>
<protein>
    <submittedName>
        <fullName evidence="1">Uncharacterized protein</fullName>
    </submittedName>
</protein>
<organism evidence="1 2">
    <name type="scientific">Desmophyllum pertusum</name>
    <dbReference type="NCBI Taxonomy" id="174260"/>
    <lineage>
        <taxon>Eukaryota</taxon>
        <taxon>Metazoa</taxon>
        <taxon>Cnidaria</taxon>
        <taxon>Anthozoa</taxon>
        <taxon>Hexacorallia</taxon>
        <taxon>Scleractinia</taxon>
        <taxon>Caryophylliina</taxon>
        <taxon>Caryophylliidae</taxon>
        <taxon>Desmophyllum</taxon>
    </lineage>
</organism>
<dbReference type="AlphaFoldDB" id="A0A9X0CWR2"/>